<organism evidence="12 13">
    <name type="scientific">Halomonas dongshanensis</name>
    <dbReference type="NCBI Taxonomy" id="2890835"/>
    <lineage>
        <taxon>Bacteria</taxon>
        <taxon>Pseudomonadati</taxon>
        <taxon>Pseudomonadota</taxon>
        <taxon>Gammaproteobacteria</taxon>
        <taxon>Oceanospirillales</taxon>
        <taxon>Halomonadaceae</taxon>
        <taxon>Halomonas</taxon>
    </lineage>
</organism>
<keyword evidence="5 12" id="KW-0132">Cell division</keyword>
<keyword evidence="6" id="KW-0175">Coiled coil</keyword>
<evidence type="ECO:0000313" key="13">
    <source>
        <dbReference type="Proteomes" id="UP001165542"/>
    </source>
</evidence>
<evidence type="ECO:0000256" key="1">
    <source>
        <dbReference type="ARBA" id="ARBA00004496"/>
    </source>
</evidence>
<keyword evidence="13" id="KW-1185">Reference proteome</keyword>
<dbReference type="PANTHER" id="PTHR34981:SF1">
    <property type="entry name" value="CELL DIVISION PROTEIN ZAPA"/>
    <property type="match status" value="1"/>
</dbReference>
<accession>A0ABT2E895</accession>
<comment type="subcellular location">
    <subcellularLocation>
        <location evidence="1">Cytoplasm</location>
    </subcellularLocation>
</comment>
<evidence type="ECO:0000256" key="11">
    <source>
        <dbReference type="ARBA" id="ARBA00033158"/>
    </source>
</evidence>
<evidence type="ECO:0000256" key="3">
    <source>
        <dbReference type="ARBA" id="ARBA00015195"/>
    </source>
</evidence>
<proteinExistence type="inferred from homology"/>
<dbReference type="PANTHER" id="PTHR34981">
    <property type="entry name" value="CELL DIVISION PROTEIN ZAPA"/>
    <property type="match status" value="1"/>
</dbReference>
<name>A0ABT2E895_9GAMM</name>
<dbReference type="Pfam" id="PF05164">
    <property type="entry name" value="ZapA"/>
    <property type="match status" value="1"/>
</dbReference>
<gene>
    <name evidence="12" type="ORF">LLY24_00095</name>
</gene>
<dbReference type="InterPro" id="IPR007838">
    <property type="entry name" value="Cell_div_ZapA-like"/>
</dbReference>
<dbReference type="InterPro" id="IPR036192">
    <property type="entry name" value="Cell_div_ZapA-like_sf"/>
</dbReference>
<evidence type="ECO:0000256" key="8">
    <source>
        <dbReference type="ARBA" id="ARBA00023306"/>
    </source>
</evidence>
<dbReference type="RefSeq" id="WP_259034234.1">
    <property type="nucleotide sequence ID" value="NZ_JAJISC010000001.1"/>
</dbReference>
<comment type="caution">
    <text evidence="12">The sequence shown here is derived from an EMBL/GenBank/DDBJ whole genome shotgun (WGS) entry which is preliminary data.</text>
</comment>
<dbReference type="SUPFAM" id="SSF102829">
    <property type="entry name" value="Cell division protein ZapA-like"/>
    <property type="match status" value="1"/>
</dbReference>
<evidence type="ECO:0000256" key="2">
    <source>
        <dbReference type="ARBA" id="ARBA00010074"/>
    </source>
</evidence>
<comment type="similarity">
    <text evidence="2">Belongs to the ZapA family. Type 1 subfamily.</text>
</comment>
<dbReference type="Gene3D" id="1.20.5.50">
    <property type="match status" value="1"/>
</dbReference>
<evidence type="ECO:0000256" key="7">
    <source>
        <dbReference type="ARBA" id="ARBA00023210"/>
    </source>
</evidence>
<dbReference type="EMBL" id="JAJISC010000001">
    <property type="protein sequence ID" value="MCS2607719.1"/>
    <property type="molecule type" value="Genomic_DNA"/>
</dbReference>
<evidence type="ECO:0000313" key="12">
    <source>
        <dbReference type="EMBL" id="MCS2607719.1"/>
    </source>
</evidence>
<dbReference type="Gene3D" id="3.30.160.880">
    <property type="entry name" value="Cell division protein ZapA protomer, N-terminal domain"/>
    <property type="match status" value="1"/>
</dbReference>
<dbReference type="GO" id="GO:0051301">
    <property type="term" value="P:cell division"/>
    <property type="evidence" value="ECO:0007669"/>
    <property type="project" value="UniProtKB-KW"/>
</dbReference>
<protein>
    <recommendedName>
        <fullName evidence="3">Cell division protein ZapA</fullName>
    </recommendedName>
    <alternativeName>
        <fullName evidence="11">Z ring-associated protein ZapA</fullName>
    </alternativeName>
</protein>
<sequence>MSNAKRPTQDITLLGTRYTIACNSGEEPKLERAARYLDRAMTGIQAQSSTQGSERVAIIAALNIAHEMLELMDQHRESEASLGRLNDRLERALAKNHSS</sequence>
<comment type="function">
    <text evidence="9">Activator of cell division through the inhibition of FtsZ GTPase activity, therefore promoting FtsZ assembly into bundles of protofilaments necessary for the formation of the division Z ring. It is recruited early at mid-cell but it is not essential for cell division.</text>
</comment>
<keyword evidence="7" id="KW-0717">Septation</keyword>
<evidence type="ECO:0000256" key="9">
    <source>
        <dbReference type="ARBA" id="ARBA00024910"/>
    </source>
</evidence>
<dbReference type="Proteomes" id="UP001165542">
    <property type="component" value="Unassembled WGS sequence"/>
</dbReference>
<evidence type="ECO:0000256" key="4">
    <source>
        <dbReference type="ARBA" id="ARBA00022490"/>
    </source>
</evidence>
<comment type="subunit">
    <text evidence="10">Homodimer. Interacts with FtsZ.</text>
</comment>
<reference evidence="12" key="1">
    <citation type="submission" date="2021-11" db="EMBL/GenBank/DDBJ databases">
        <title>Halomonas sp., isolated from a coastal aquaculture zone in Dongshan Bay.</title>
        <authorList>
            <person name="Lin W."/>
        </authorList>
    </citation>
    <scope>NUCLEOTIDE SEQUENCE</scope>
    <source>
        <strain evidence="12">Yzlin-01</strain>
    </source>
</reference>
<dbReference type="InterPro" id="IPR042233">
    <property type="entry name" value="Cell_div_ZapA_N"/>
</dbReference>
<evidence type="ECO:0000256" key="6">
    <source>
        <dbReference type="ARBA" id="ARBA00023054"/>
    </source>
</evidence>
<evidence type="ECO:0000256" key="10">
    <source>
        <dbReference type="ARBA" id="ARBA00026068"/>
    </source>
</evidence>
<keyword evidence="4" id="KW-0963">Cytoplasm</keyword>
<evidence type="ECO:0000256" key="5">
    <source>
        <dbReference type="ARBA" id="ARBA00022618"/>
    </source>
</evidence>
<keyword evidence="8" id="KW-0131">Cell cycle</keyword>